<keyword evidence="4" id="KW-0238">DNA-binding</keyword>
<feature type="domain" description="Sigma-54 factor interaction" evidence="7">
    <location>
        <begin position="112"/>
        <end position="337"/>
    </location>
</feature>
<evidence type="ECO:0000313" key="8">
    <source>
        <dbReference type="EMBL" id="WXB01895.1"/>
    </source>
</evidence>
<dbReference type="CDD" id="cd00009">
    <property type="entry name" value="AAA"/>
    <property type="match status" value="1"/>
</dbReference>
<accession>A0ABZ2KTM3</accession>
<keyword evidence="3" id="KW-0805">Transcription regulation</keyword>
<evidence type="ECO:0000256" key="5">
    <source>
        <dbReference type="ARBA" id="ARBA00023163"/>
    </source>
</evidence>
<evidence type="ECO:0000256" key="3">
    <source>
        <dbReference type="ARBA" id="ARBA00023015"/>
    </source>
</evidence>
<dbReference type="Pfam" id="PF00158">
    <property type="entry name" value="Sigma54_activat"/>
    <property type="match status" value="1"/>
</dbReference>
<keyword evidence="9" id="KW-1185">Reference proteome</keyword>
<dbReference type="InterPro" id="IPR008984">
    <property type="entry name" value="SMAD_FHA_dom_sf"/>
</dbReference>
<sequence length="428" mass="46306">MRVVGATEPLVRARMVTLPTVGVLVGADSSCEVRLEDPAVSRKHATIVPVAEGFEVSDLGSRNGTWLDGARITRVVAPAGATLGIGNSLVQLLPEEDSLDIPPSEATSFGDLFGSSEPMRRIFAILERASRSSAPVLLLGESGTGKELAARALHASSLRRGGPFVVFDCGAASTTLIESELFGHKKGAFTGAHRDHSGAFAAAHGGTLFLDEIGDLPLSVQPKLLRLLERSEVTPLGARAAERYDVRFVAATHRNLWSDVGAGHFRGDLYYRLAVVEIHLPPLRQRKDDIPPLVRALLRANGASDAEVGGPQLERLLRYAWPGNVRELRNVMARAVALGMPGAKFGDMPILLRTDGATREPIAQADMPYIEAKEALLARFDRDYCADLLNRSGPNLSEAARMAKIERKYLYRVLERAGIRPRDTQGDE</sequence>
<dbReference type="Gene3D" id="2.60.200.20">
    <property type="match status" value="1"/>
</dbReference>
<evidence type="ECO:0000256" key="4">
    <source>
        <dbReference type="ARBA" id="ARBA00023125"/>
    </source>
</evidence>
<dbReference type="Gene3D" id="1.10.10.60">
    <property type="entry name" value="Homeodomain-like"/>
    <property type="match status" value="1"/>
</dbReference>
<dbReference type="CDD" id="cd00060">
    <property type="entry name" value="FHA"/>
    <property type="match status" value="1"/>
</dbReference>
<dbReference type="InterPro" id="IPR058031">
    <property type="entry name" value="AAA_lid_NorR"/>
</dbReference>
<dbReference type="InterPro" id="IPR025943">
    <property type="entry name" value="Sigma_54_int_dom_ATP-bd_2"/>
</dbReference>
<dbReference type="PROSITE" id="PS00676">
    <property type="entry name" value="SIGMA54_INTERACT_2"/>
    <property type="match status" value="1"/>
</dbReference>
<dbReference type="SMART" id="SM00382">
    <property type="entry name" value="AAA"/>
    <property type="match status" value="1"/>
</dbReference>
<protein>
    <submittedName>
        <fullName evidence="8">Sigma 54-interacting transcriptional regulator</fullName>
    </submittedName>
</protein>
<dbReference type="InterPro" id="IPR027417">
    <property type="entry name" value="P-loop_NTPase"/>
</dbReference>
<dbReference type="Gene3D" id="3.40.50.300">
    <property type="entry name" value="P-loop containing nucleotide triphosphate hydrolases"/>
    <property type="match status" value="1"/>
</dbReference>
<dbReference type="SMART" id="SM00240">
    <property type="entry name" value="FHA"/>
    <property type="match status" value="1"/>
</dbReference>
<gene>
    <name evidence="8" type="ORF">LVJ94_33885</name>
</gene>
<dbReference type="PROSITE" id="PS00688">
    <property type="entry name" value="SIGMA54_INTERACT_3"/>
    <property type="match status" value="1"/>
</dbReference>
<proteinExistence type="predicted"/>
<organism evidence="8 9">
    <name type="scientific">Pendulispora rubella</name>
    <dbReference type="NCBI Taxonomy" id="2741070"/>
    <lineage>
        <taxon>Bacteria</taxon>
        <taxon>Pseudomonadati</taxon>
        <taxon>Myxococcota</taxon>
        <taxon>Myxococcia</taxon>
        <taxon>Myxococcales</taxon>
        <taxon>Sorangiineae</taxon>
        <taxon>Pendulisporaceae</taxon>
        <taxon>Pendulispora</taxon>
    </lineage>
</organism>
<dbReference type="SUPFAM" id="SSF52540">
    <property type="entry name" value="P-loop containing nucleoside triphosphate hydrolases"/>
    <property type="match status" value="1"/>
</dbReference>
<dbReference type="EMBL" id="CP089983">
    <property type="protein sequence ID" value="WXB01895.1"/>
    <property type="molecule type" value="Genomic_DNA"/>
</dbReference>
<evidence type="ECO:0000313" key="9">
    <source>
        <dbReference type="Proteomes" id="UP001374803"/>
    </source>
</evidence>
<dbReference type="PROSITE" id="PS50006">
    <property type="entry name" value="FHA_DOMAIN"/>
    <property type="match status" value="1"/>
</dbReference>
<dbReference type="PANTHER" id="PTHR32071">
    <property type="entry name" value="TRANSCRIPTIONAL REGULATORY PROTEIN"/>
    <property type="match status" value="1"/>
</dbReference>
<dbReference type="InterPro" id="IPR009057">
    <property type="entry name" value="Homeodomain-like_sf"/>
</dbReference>
<name>A0ABZ2KTM3_9BACT</name>
<keyword evidence="1" id="KW-0547">Nucleotide-binding</keyword>
<keyword evidence="5" id="KW-0804">Transcription</keyword>
<dbReference type="RefSeq" id="WP_394831514.1">
    <property type="nucleotide sequence ID" value="NZ_CP089929.1"/>
</dbReference>
<reference evidence="8" key="1">
    <citation type="submission" date="2021-12" db="EMBL/GenBank/DDBJ databases">
        <title>Discovery of the Pendulisporaceae a myxobacterial family with distinct sporulation behavior and unique specialized metabolism.</title>
        <authorList>
            <person name="Garcia R."/>
            <person name="Popoff A."/>
            <person name="Bader C.D."/>
            <person name="Loehr J."/>
            <person name="Walesch S."/>
            <person name="Walt C."/>
            <person name="Boldt J."/>
            <person name="Bunk B."/>
            <person name="Haeckl F.J.F.P.J."/>
            <person name="Gunesch A.P."/>
            <person name="Birkelbach J."/>
            <person name="Nuebel U."/>
            <person name="Pietschmann T."/>
            <person name="Bach T."/>
            <person name="Mueller R."/>
        </authorList>
    </citation>
    <scope>NUCLEOTIDE SEQUENCE</scope>
    <source>
        <strain evidence="8">MSr11367</strain>
    </source>
</reference>
<dbReference type="Gene3D" id="1.10.8.60">
    <property type="match status" value="1"/>
</dbReference>
<dbReference type="PROSITE" id="PS50045">
    <property type="entry name" value="SIGMA54_INTERACT_4"/>
    <property type="match status" value="1"/>
</dbReference>
<evidence type="ECO:0000256" key="2">
    <source>
        <dbReference type="ARBA" id="ARBA00022840"/>
    </source>
</evidence>
<dbReference type="SUPFAM" id="SSF46689">
    <property type="entry name" value="Homeodomain-like"/>
    <property type="match status" value="1"/>
</dbReference>
<feature type="domain" description="FHA" evidence="6">
    <location>
        <begin position="23"/>
        <end position="72"/>
    </location>
</feature>
<dbReference type="Pfam" id="PF00498">
    <property type="entry name" value="FHA"/>
    <property type="match status" value="1"/>
</dbReference>
<evidence type="ECO:0000259" key="6">
    <source>
        <dbReference type="PROSITE" id="PS50006"/>
    </source>
</evidence>
<dbReference type="InterPro" id="IPR000253">
    <property type="entry name" value="FHA_dom"/>
</dbReference>
<dbReference type="InterPro" id="IPR003593">
    <property type="entry name" value="AAA+_ATPase"/>
</dbReference>
<dbReference type="Proteomes" id="UP001374803">
    <property type="component" value="Chromosome"/>
</dbReference>
<evidence type="ECO:0000259" key="7">
    <source>
        <dbReference type="PROSITE" id="PS50045"/>
    </source>
</evidence>
<dbReference type="SUPFAM" id="SSF49879">
    <property type="entry name" value="SMAD/FHA domain"/>
    <property type="match status" value="1"/>
</dbReference>
<dbReference type="InterPro" id="IPR002078">
    <property type="entry name" value="Sigma_54_int"/>
</dbReference>
<dbReference type="InterPro" id="IPR025944">
    <property type="entry name" value="Sigma_54_int_dom_CS"/>
</dbReference>
<dbReference type="Pfam" id="PF25601">
    <property type="entry name" value="AAA_lid_14"/>
    <property type="match status" value="1"/>
</dbReference>
<evidence type="ECO:0000256" key="1">
    <source>
        <dbReference type="ARBA" id="ARBA00022741"/>
    </source>
</evidence>
<keyword evidence="2" id="KW-0067">ATP-binding</keyword>